<dbReference type="GO" id="GO:0032993">
    <property type="term" value="C:protein-DNA complex"/>
    <property type="evidence" value="ECO:0007669"/>
    <property type="project" value="TreeGrafter"/>
</dbReference>
<keyword evidence="1" id="KW-0805">Transcription regulation</keyword>
<gene>
    <name evidence="9" type="ORF">Ga0061067_12515</name>
</gene>
<dbReference type="Gene3D" id="1.10.10.10">
    <property type="entry name" value="Winged helix-like DNA-binding domain superfamily/Winged helix DNA-binding domain"/>
    <property type="match status" value="1"/>
</dbReference>
<feature type="region of interest" description="Disordered" evidence="6">
    <location>
        <begin position="228"/>
        <end position="247"/>
    </location>
</feature>
<dbReference type="RefSeq" id="WP_055457205.1">
    <property type="nucleotide sequence ID" value="NZ_CYHE01000025.1"/>
</dbReference>
<dbReference type="Gene3D" id="6.10.250.690">
    <property type="match status" value="1"/>
</dbReference>
<evidence type="ECO:0000313" key="9">
    <source>
        <dbReference type="EMBL" id="CUB00998.1"/>
    </source>
</evidence>
<name>A0A0K6ID66_9HYPH</name>
<dbReference type="CDD" id="cd00383">
    <property type="entry name" value="trans_reg_C"/>
    <property type="match status" value="1"/>
</dbReference>
<dbReference type="GO" id="GO:0005829">
    <property type="term" value="C:cytosol"/>
    <property type="evidence" value="ECO:0007669"/>
    <property type="project" value="TreeGrafter"/>
</dbReference>
<evidence type="ECO:0000259" key="8">
    <source>
        <dbReference type="PROSITE" id="PS51755"/>
    </source>
</evidence>
<evidence type="ECO:0000256" key="5">
    <source>
        <dbReference type="PROSITE-ProRule" id="PRU01091"/>
    </source>
</evidence>
<dbReference type="InterPro" id="IPR016032">
    <property type="entry name" value="Sig_transdc_resp-reg_C-effctor"/>
</dbReference>
<protein>
    <submittedName>
        <fullName evidence="9">DNA-binding response regulator, OmpR family, contains REC and winged-helix (WHTH) domain</fullName>
    </submittedName>
</protein>
<evidence type="ECO:0000256" key="4">
    <source>
        <dbReference type="PROSITE-ProRule" id="PRU00169"/>
    </source>
</evidence>
<dbReference type="PROSITE" id="PS50110">
    <property type="entry name" value="RESPONSE_REGULATORY"/>
    <property type="match status" value="1"/>
</dbReference>
<keyword evidence="3" id="KW-0804">Transcription</keyword>
<keyword evidence="10" id="KW-1185">Reference proteome</keyword>
<dbReference type="SUPFAM" id="SSF52172">
    <property type="entry name" value="CheY-like"/>
    <property type="match status" value="1"/>
</dbReference>
<dbReference type="SMART" id="SM00862">
    <property type="entry name" value="Trans_reg_C"/>
    <property type="match status" value="1"/>
</dbReference>
<dbReference type="SUPFAM" id="SSF46894">
    <property type="entry name" value="C-terminal effector domain of the bipartite response regulators"/>
    <property type="match status" value="1"/>
</dbReference>
<dbReference type="InterPro" id="IPR036388">
    <property type="entry name" value="WH-like_DNA-bd_sf"/>
</dbReference>
<dbReference type="GO" id="GO:0006355">
    <property type="term" value="P:regulation of DNA-templated transcription"/>
    <property type="evidence" value="ECO:0007669"/>
    <property type="project" value="InterPro"/>
</dbReference>
<proteinExistence type="predicted"/>
<evidence type="ECO:0000256" key="1">
    <source>
        <dbReference type="ARBA" id="ARBA00023015"/>
    </source>
</evidence>
<dbReference type="OrthoDB" id="9807846at2"/>
<dbReference type="Pfam" id="PF00486">
    <property type="entry name" value="Trans_reg_C"/>
    <property type="match status" value="1"/>
</dbReference>
<evidence type="ECO:0000313" key="10">
    <source>
        <dbReference type="Proteomes" id="UP000183900"/>
    </source>
</evidence>
<dbReference type="InterPro" id="IPR001789">
    <property type="entry name" value="Sig_transdc_resp-reg_receiver"/>
</dbReference>
<dbReference type="GO" id="GO:0000976">
    <property type="term" value="F:transcription cis-regulatory region binding"/>
    <property type="evidence" value="ECO:0007669"/>
    <property type="project" value="TreeGrafter"/>
</dbReference>
<dbReference type="EMBL" id="CYHE01000025">
    <property type="protein sequence ID" value="CUB00998.1"/>
    <property type="molecule type" value="Genomic_DNA"/>
</dbReference>
<dbReference type="InterPro" id="IPR001867">
    <property type="entry name" value="OmpR/PhoB-type_DNA-bd"/>
</dbReference>
<reference evidence="10" key="1">
    <citation type="submission" date="2015-08" db="EMBL/GenBank/DDBJ databases">
        <authorList>
            <person name="Varghese N."/>
        </authorList>
    </citation>
    <scope>NUCLEOTIDE SEQUENCE [LARGE SCALE GENOMIC DNA]</scope>
    <source>
        <strain evidence="10">DSM 23407</strain>
    </source>
</reference>
<dbReference type="PROSITE" id="PS51755">
    <property type="entry name" value="OMPR_PHOB"/>
    <property type="match status" value="1"/>
</dbReference>
<evidence type="ECO:0000256" key="6">
    <source>
        <dbReference type="SAM" id="MobiDB-lite"/>
    </source>
</evidence>
<dbReference type="AlphaFoldDB" id="A0A0K6ID66"/>
<sequence>MFVIVDSREIVTAGYAAGFEREGFACMALTPAELPDWIKTASEDDLASLEAFLLGECEERPDFPRLIRSYCDQAPILALDERPSLDQTLELFACGVDDVLRKPIHVREILARVGAIRRRTMSEADNLEVGRIKVFFDGRDAIVGGEVFELPRRERRILEYLARNHGRRVTKTQIYNAVYGLMNEEVDECVVESHVSKLRKKLKARLGYDPVESKRYIGYMLKAQPQEAAARPAQDARRSVSAPMERV</sequence>
<accession>A0A0K6ID66</accession>
<comment type="caution">
    <text evidence="4">Lacks conserved residue(s) required for the propagation of feature annotation.</text>
</comment>
<dbReference type="InterPro" id="IPR011006">
    <property type="entry name" value="CheY-like_superfamily"/>
</dbReference>
<keyword evidence="2 5" id="KW-0238">DNA-binding</keyword>
<organism evidence="9 10">
    <name type="scientific">Pannonibacter indicus</name>
    <dbReference type="NCBI Taxonomy" id="466044"/>
    <lineage>
        <taxon>Bacteria</taxon>
        <taxon>Pseudomonadati</taxon>
        <taxon>Pseudomonadota</taxon>
        <taxon>Alphaproteobacteria</taxon>
        <taxon>Hyphomicrobiales</taxon>
        <taxon>Stappiaceae</taxon>
        <taxon>Pannonibacter</taxon>
    </lineage>
</organism>
<feature type="domain" description="Response regulatory" evidence="7">
    <location>
        <begin position="1"/>
        <end position="117"/>
    </location>
</feature>
<dbReference type="GO" id="GO:0000156">
    <property type="term" value="F:phosphorelay response regulator activity"/>
    <property type="evidence" value="ECO:0007669"/>
    <property type="project" value="TreeGrafter"/>
</dbReference>
<dbReference type="PANTHER" id="PTHR48111:SF67">
    <property type="entry name" value="TRANSCRIPTIONAL REGULATORY PROTEIN TCTD"/>
    <property type="match status" value="1"/>
</dbReference>
<feature type="DNA-binding region" description="OmpR/PhoB-type" evidence="5">
    <location>
        <begin position="124"/>
        <end position="223"/>
    </location>
</feature>
<evidence type="ECO:0000259" key="7">
    <source>
        <dbReference type="PROSITE" id="PS50110"/>
    </source>
</evidence>
<evidence type="ECO:0000256" key="2">
    <source>
        <dbReference type="ARBA" id="ARBA00023125"/>
    </source>
</evidence>
<feature type="domain" description="OmpR/PhoB-type" evidence="8">
    <location>
        <begin position="124"/>
        <end position="223"/>
    </location>
</feature>
<dbReference type="PANTHER" id="PTHR48111">
    <property type="entry name" value="REGULATOR OF RPOS"/>
    <property type="match status" value="1"/>
</dbReference>
<evidence type="ECO:0000256" key="3">
    <source>
        <dbReference type="ARBA" id="ARBA00023163"/>
    </source>
</evidence>
<dbReference type="Proteomes" id="UP000183900">
    <property type="component" value="Unassembled WGS sequence"/>
</dbReference>
<dbReference type="InterPro" id="IPR039420">
    <property type="entry name" value="WalR-like"/>
</dbReference>